<dbReference type="PANTHER" id="PTHR34130">
    <property type="entry name" value="OS08G0243800 PROTEIN"/>
    <property type="match status" value="1"/>
</dbReference>
<dbReference type="EMBL" id="LNRQ01000004">
    <property type="protein sequence ID" value="KZM97352.1"/>
    <property type="molecule type" value="Genomic_DNA"/>
</dbReference>
<feature type="region of interest" description="Disordered" evidence="1">
    <location>
        <begin position="220"/>
        <end position="247"/>
    </location>
</feature>
<dbReference type="Proteomes" id="UP000077755">
    <property type="component" value="Chromosome 4"/>
</dbReference>
<evidence type="ECO:0000313" key="2">
    <source>
        <dbReference type="EMBL" id="KZM97352.1"/>
    </source>
</evidence>
<feature type="compositionally biased region" description="Polar residues" evidence="1">
    <location>
        <begin position="148"/>
        <end position="160"/>
    </location>
</feature>
<dbReference type="Gramene" id="KZM97352">
    <property type="protein sequence ID" value="KZM97352"/>
    <property type="gene ID" value="DCAR_015286"/>
</dbReference>
<evidence type="ECO:0000256" key="1">
    <source>
        <dbReference type="SAM" id="MobiDB-lite"/>
    </source>
</evidence>
<proteinExistence type="predicted"/>
<feature type="compositionally biased region" description="Basic and acidic residues" evidence="1">
    <location>
        <begin position="37"/>
        <end position="52"/>
    </location>
</feature>
<gene>
    <name evidence="2" type="ORF">DCAR_015286</name>
    <name evidence="3" type="ORF">DCAR_0415502</name>
</gene>
<evidence type="ECO:0000313" key="3">
    <source>
        <dbReference type="EMBL" id="WOG96171.1"/>
    </source>
</evidence>
<accession>A0A162A7K9</accession>
<dbReference type="PANTHER" id="PTHR34130:SF5">
    <property type="entry name" value="OS08G0243800 PROTEIN"/>
    <property type="match status" value="1"/>
</dbReference>
<feature type="region of interest" description="Disordered" evidence="1">
    <location>
        <begin position="31"/>
        <end position="68"/>
    </location>
</feature>
<sequence>MHAKSRDYIGEDHDYEGDEDILSLCDLQVSSKTNQASHHDGKFGPNKIESHEISSSPVKFSPPPQDENQENLFEFFSEEWNIGDTNTTSPKITISKPVIPFPPPQTDHAELDDLVFRPKNSTNSKPPNPRTRNAVPGILPHPRHKIRSNSTRMTASSKANQPIITKSKSYSSVTRTSKFVEDQPKVSASPAKSKLLLVLFGLPPKIQRSQTMNDIKIRQSRNAPSTFFPSNSNGRGCRDDQDAVTPGQRRENRLWKIIKAVTCFRSQQRDKMSFDA</sequence>
<organism evidence="2">
    <name type="scientific">Daucus carota subsp. sativus</name>
    <name type="common">Carrot</name>
    <dbReference type="NCBI Taxonomy" id="79200"/>
    <lineage>
        <taxon>Eukaryota</taxon>
        <taxon>Viridiplantae</taxon>
        <taxon>Streptophyta</taxon>
        <taxon>Embryophyta</taxon>
        <taxon>Tracheophyta</taxon>
        <taxon>Spermatophyta</taxon>
        <taxon>Magnoliopsida</taxon>
        <taxon>eudicotyledons</taxon>
        <taxon>Gunneridae</taxon>
        <taxon>Pentapetalae</taxon>
        <taxon>asterids</taxon>
        <taxon>campanulids</taxon>
        <taxon>Apiales</taxon>
        <taxon>Apiaceae</taxon>
        <taxon>Apioideae</taxon>
        <taxon>Scandiceae</taxon>
        <taxon>Daucinae</taxon>
        <taxon>Daucus</taxon>
        <taxon>Daucus sect. Daucus</taxon>
    </lineage>
</organism>
<feature type="compositionally biased region" description="Polar residues" evidence="1">
    <location>
        <begin position="220"/>
        <end position="234"/>
    </location>
</feature>
<protein>
    <submittedName>
        <fullName evidence="2">Uncharacterized protein</fullName>
    </submittedName>
</protein>
<evidence type="ECO:0000313" key="4">
    <source>
        <dbReference type="Proteomes" id="UP000077755"/>
    </source>
</evidence>
<keyword evidence="4" id="KW-1185">Reference proteome</keyword>
<dbReference type="EMBL" id="CP093346">
    <property type="protein sequence ID" value="WOG96171.1"/>
    <property type="molecule type" value="Genomic_DNA"/>
</dbReference>
<dbReference type="AlphaFoldDB" id="A0A162A7K9"/>
<name>A0A162A7K9_DAUCS</name>
<feature type="region of interest" description="Disordered" evidence="1">
    <location>
        <begin position="118"/>
        <end position="160"/>
    </location>
</feature>
<reference evidence="2" key="1">
    <citation type="journal article" date="2016" name="Nat. Genet.">
        <title>A high-quality carrot genome assembly provides new insights into carotenoid accumulation and asterid genome evolution.</title>
        <authorList>
            <person name="Iorizzo M."/>
            <person name="Ellison S."/>
            <person name="Senalik D."/>
            <person name="Zeng P."/>
            <person name="Satapoomin P."/>
            <person name="Huang J."/>
            <person name="Bowman M."/>
            <person name="Iovene M."/>
            <person name="Sanseverino W."/>
            <person name="Cavagnaro P."/>
            <person name="Yildiz M."/>
            <person name="Macko-Podgorni A."/>
            <person name="Moranska E."/>
            <person name="Grzebelus E."/>
            <person name="Grzebelus D."/>
            <person name="Ashrafi H."/>
            <person name="Zheng Z."/>
            <person name="Cheng S."/>
            <person name="Spooner D."/>
            <person name="Van Deynze A."/>
            <person name="Simon P."/>
        </authorList>
    </citation>
    <scope>NUCLEOTIDE SEQUENCE [LARGE SCALE GENOMIC DNA]</scope>
    <source>
        <tissue evidence="2">Leaf</tissue>
    </source>
</reference>
<reference evidence="3" key="2">
    <citation type="submission" date="2022-03" db="EMBL/GenBank/DDBJ databases">
        <title>Draft title - Genomic analysis of global carrot germplasm unveils the trajectory of domestication and the origin of high carotenoid orange carrot.</title>
        <authorList>
            <person name="Iorizzo M."/>
            <person name="Ellison S."/>
            <person name="Senalik D."/>
            <person name="Macko-Podgorni A."/>
            <person name="Grzebelus D."/>
            <person name="Bostan H."/>
            <person name="Rolling W."/>
            <person name="Curaba J."/>
            <person name="Simon P."/>
        </authorList>
    </citation>
    <scope>NUCLEOTIDE SEQUENCE</scope>
    <source>
        <tissue evidence="3">Leaf</tissue>
    </source>
</reference>